<dbReference type="PANTHER" id="PTHR43179">
    <property type="entry name" value="RHAMNOSYLTRANSFERASE WBBL"/>
    <property type="match status" value="1"/>
</dbReference>
<gene>
    <name evidence="6" type="ORF">E5K00_07870</name>
</gene>
<protein>
    <submittedName>
        <fullName evidence="6">Glycosyltransferase family 2 protein</fullName>
    </submittedName>
</protein>
<keyword evidence="7" id="KW-1185">Reference proteome</keyword>
<dbReference type="CDD" id="cd04186">
    <property type="entry name" value="GT_2_like_c"/>
    <property type="match status" value="1"/>
</dbReference>
<accession>A0A4Z0Q5Z8</accession>
<evidence type="ECO:0000256" key="1">
    <source>
        <dbReference type="ARBA" id="ARBA00006739"/>
    </source>
</evidence>
<dbReference type="OrthoDB" id="1334872at2"/>
<comment type="caution">
    <text evidence="6">The sequence shown here is derived from an EMBL/GenBank/DDBJ whole genome shotgun (WGS) entry which is preliminary data.</text>
</comment>
<evidence type="ECO:0000313" key="7">
    <source>
        <dbReference type="Proteomes" id="UP000297549"/>
    </source>
</evidence>
<evidence type="ECO:0000256" key="3">
    <source>
        <dbReference type="ARBA" id="ARBA00022679"/>
    </source>
</evidence>
<feature type="region of interest" description="Disordered" evidence="4">
    <location>
        <begin position="355"/>
        <end position="379"/>
    </location>
</feature>
<dbReference type="InterPro" id="IPR029044">
    <property type="entry name" value="Nucleotide-diphossugar_trans"/>
</dbReference>
<dbReference type="SUPFAM" id="SSF53448">
    <property type="entry name" value="Nucleotide-diphospho-sugar transferases"/>
    <property type="match status" value="1"/>
</dbReference>
<name>A0A4Z0Q5Z8_9BACT</name>
<evidence type="ECO:0000259" key="5">
    <source>
        <dbReference type="Pfam" id="PF00535"/>
    </source>
</evidence>
<dbReference type="InterPro" id="IPR001173">
    <property type="entry name" value="Glyco_trans_2-like"/>
</dbReference>
<comment type="similarity">
    <text evidence="1">Belongs to the glycosyltransferase 2 family.</text>
</comment>
<proteinExistence type="inferred from homology"/>
<dbReference type="AlphaFoldDB" id="A0A4Z0Q5Z8"/>
<dbReference type="Gene3D" id="3.90.550.10">
    <property type="entry name" value="Spore Coat Polysaccharide Biosynthesis Protein SpsA, Chain A"/>
    <property type="match status" value="1"/>
</dbReference>
<sequence>MRCARPCSTPWPRPRCSWPKPDRQSLPVFFRAFPAFCSMPSVLLSIVTWNSAAVIEACLASVLAQTYSDFEVWVVDNASADDTRTRVAAIAATDARVKLHALPRNTGFCGGHNYALDRTTSEAVLLVNPDIEMQPDYLACALARLQTDKRIGTVCGLLLQSPDANPRIDSTGMEALPDGRFRLRHHAQRLHETPLTAGPVDGADGALPLYRRAFIDDLRVEGQFFDERFFAHKEDWDIAWRGRLFGWLTVFDPACRALHPREFRPADLRVRLRLSGNIKADAVKNQWLLLLKNPPRRDLPGLWLRALPRQLGILLYCLLLERPSLRAYRYVWQHWGSIRHARRLIQTRIREREQPGRRLWPGPPAPTGKPLGNLAADLV</sequence>
<evidence type="ECO:0000256" key="2">
    <source>
        <dbReference type="ARBA" id="ARBA00022676"/>
    </source>
</evidence>
<keyword evidence="2" id="KW-0328">Glycosyltransferase</keyword>
<dbReference type="Pfam" id="PF00535">
    <property type="entry name" value="Glycos_transf_2"/>
    <property type="match status" value="1"/>
</dbReference>
<dbReference type="Proteomes" id="UP000297549">
    <property type="component" value="Unassembled WGS sequence"/>
</dbReference>
<dbReference type="GO" id="GO:0016757">
    <property type="term" value="F:glycosyltransferase activity"/>
    <property type="evidence" value="ECO:0007669"/>
    <property type="project" value="UniProtKB-KW"/>
</dbReference>
<dbReference type="EMBL" id="SRLC01000001">
    <property type="protein sequence ID" value="TGE25105.1"/>
    <property type="molecule type" value="Genomic_DNA"/>
</dbReference>
<organism evidence="6 7">
    <name type="scientific">Hymenobacter aquaticus</name>
    <dbReference type="NCBI Taxonomy" id="1867101"/>
    <lineage>
        <taxon>Bacteria</taxon>
        <taxon>Pseudomonadati</taxon>
        <taxon>Bacteroidota</taxon>
        <taxon>Cytophagia</taxon>
        <taxon>Cytophagales</taxon>
        <taxon>Hymenobacteraceae</taxon>
        <taxon>Hymenobacter</taxon>
    </lineage>
</organism>
<evidence type="ECO:0000256" key="4">
    <source>
        <dbReference type="SAM" id="MobiDB-lite"/>
    </source>
</evidence>
<evidence type="ECO:0000313" key="6">
    <source>
        <dbReference type="EMBL" id="TGE25105.1"/>
    </source>
</evidence>
<reference evidence="6 7" key="1">
    <citation type="submission" date="2019-04" db="EMBL/GenBank/DDBJ databases">
        <authorList>
            <person name="Feng G."/>
            <person name="Zhang J."/>
            <person name="Zhu H."/>
        </authorList>
    </citation>
    <scope>NUCLEOTIDE SEQUENCE [LARGE SCALE GENOMIC DNA]</scope>
    <source>
        <strain evidence="6 7">JCM 31653</strain>
    </source>
</reference>
<feature type="domain" description="Glycosyltransferase 2-like" evidence="5">
    <location>
        <begin position="46"/>
        <end position="183"/>
    </location>
</feature>
<keyword evidence="3 6" id="KW-0808">Transferase</keyword>
<dbReference type="PANTHER" id="PTHR43179:SF12">
    <property type="entry name" value="GALACTOFURANOSYLTRANSFERASE GLFT2"/>
    <property type="match status" value="1"/>
</dbReference>